<dbReference type="PROSITE" id="PS51832">
    <property type="entry name" value="HD_GYP"/>
    <property type="match status" value="1"/>
</dbReference>
<evidence type="ECO:0000313" key="3">
    <source>
        <dbReference type="EMBL" id="PSJ40991.1"/>
    </source>
</evidence>
<dbReference type="AlphaFoldDB" id="A0A2P7QSQ4"/>
<reference evidence="3 4" key="1">
    <citation type="submission" date="2018-03" db="EMBL/GenBank/DDBJ databases">
        <title>The draft genome of Sphingosinicella sp. GL-C-18.</title>
        <authorList>
            <person name="Liu L."/>
            <person name="Li L."/>
            <person name="Liang L."/>
            <person name="Zhang X."/>
            <person name="Wang T."/>
        </authorList>
    </citation>
    <scope>NUCLEOTIDE SEQUENCE [LARGE SCALE GENOMIC DNA]</scope>
    <source>
        <strain evidence="3 4">GL-C-18</strain>
    </source>
</reference>
<dbReference type="SMART" id="SM00471">
    <property type="entry name" value="HDc"/>
    <property type="match status" value="1"/>
</dbReference>
<proteinExistence type="predicted"/>
<dbReference type="CDD" id="cd00077">
    <property type="entry name" value="HDc"/>
    <property type="match status" value="1"/>
</dbReference>
<protein>
    <submittedName>
        <fullName evidence="3">Phosphodiesterase</fullName>
    </submittedName>
</protein>
<dbReference type="InterPro" id="IPR003607">
    <property type="entry name" value="HD/PDEase_dom"/>
</dbReference>
<dbReference type="Proteomes" id="UP000241167">
    <property type="component" value="Unassembled WGS sequence"/>
</dbReference>
<dbReference type="EMBL" id="PXYI01000003">
    <property type="protein sequence ID" value="PSJ40991.1"/>
    <property type="molecule type" value="Genomic_DNA"/>
</dbReference>
<feature type="domain" description="HD-GYP" evidence="2">
    <location>
        <begin position="139"/>
        <end position="334"/>
    </location>
</feature>
<dbReference type="Pfam" id="PF13487">
    <property type="entry name" value="HD_5"/>
    <property type="match status" value="1"/>
</dbReference>
<dbReference type="PROSITE" id="PS51831">
    <property type="entry name" value="HD"/>
    <property type="match status" value="1"/>
</dbReference>
<organism evidence="3 4">
    <name type="scientific">Allosphingosinicella deserti</name>
    <dbReference type="NCBI Taxonomy" id="2116704"/>
    <lineage>
        <taxon>Bacteria</taxon>
        <taxon>Pseudomonadati</taxon>
        <taxon>Pseudomonadota</taxon>
        <taxon>Alphaproteobacteria</taxon>
        <taxon>Sphingomonadales</taxon>
        <taxon>Sphingomonadaceae</taxon>
        <taxon>Allosphingosinicella</taxon>
    </lineage>
</organism>
<dbReference type="Pfam" id="PF11871">
    <property type="entry name" value="DUF3391"/>
    <property type="match status" value="1"/>
</dbReference>
<dbReference type="PANTHER" id="PTHR43155">
    <property type="entry name" value="CYCLIC DI-GMP PHOSPHODIESTERASE PA4108-RELATED"/>
    <property type="match status" value="1"/>
</dbReference>
<dbReference type="InterPro" id="IPR021812">
    <property type="entry name" value="DUF3391"/>
</dbReference>
<comment type="caution">
    <text evidence="3">The sequence shown here is derived from an EMBL/GenBank/DDBJ whole genome shotgun (WGS) entry which is preliminary data.</text>
</comment>
<dbReference type="Gene3D" id="1.10.3210.10">
    <property type="entry name" value="Hypothetical protein af1432"/>
    <property type="match status" value="1"/>
</dbReference>
<dbReference type="InterPro" id="IPR006674">
    <property type="entry name" value="HD_domain"/>
</dbReference>
<keyword evidence="4" id="KW-1185">Reference proteome</keyword>
<dbReference type="GO" id="GO:0008081">
    <property type="term" value="F:phosphoric diester hydrolase activity"/>
    <property type="evidence" value="ECO:0007669"/>
    <property type="project" value="UniProtKB-ARBA"/>
</dbReference>
<dbReference type="OrthoDB" id="9802066at2"/>
<name>A0A2P7QSQ4_9SPHN</name>
<dbReference type="SUPFAM" id="SSF109604">
    <property type="entry name" value="HD-domain/PDEase-like"/>
    <property type="match status" value="1"/>
</dbReference>
<dbReference type="PANTHER" id="PTHR43155:SF2">
    <property type="entry name" value="CYCLIC DI-GMP PHOSPHODIESTERASE PA4108"/>
    <property type="match status" value="1"/>
</dbReference>
<dbReference type="InterPro" id="IPR037522">
    <property type="entry name" value="HD_GYP_dom"/>
</dbReference>
<evidence type="ECO:0000313" key="4">
    <source>
        <dbReference type="Proteomes" id="UP000241167"/>
    </source>
</evidence>
<accession>A0A2P7QSQ4</accession>
<gene>
    <name evidence="3" type="ORF">C7I55_09470</name>
</gene>
<evidence type="ECO:0000259" key="1">
    <source>
        <dbReference type="PROSITE" id="PS51831"/>
    </source>
</evidence>
<evidence type="ECO:0000259" key="2">
    <source>
        <dbReference type="PROSITE" id="PS51832"/>
    </source>
</evidence>
<feature type="domain" description="HD" evidence="1">
    <location>
        <begin position="161"/>
        <end position="284"/>
    </location>
</feature>
<sequence>MFIESFDGSWFRHPFWKSRFVIASAEQLAAVLDSDIPGLVIDTSRGSDVAGAATPAPSHGAEVAGIAPAGVGAAPSRAAPPPMPVAPPNPSRAEERARAEAAAVVSRSKKVVRGIFDGARLGKAIESEAVVAVVEDISATIEKNRAAFLKVVRLKSKDEYTYLHSVAVCALMVSFARQLDLNDRVTSELGTAGLLHDIGKTAVPSDVLNKPARLSAEEYALVQTHPEQGYRLLVEATGVPELALDVCRHHHEKVDGTGYPHGLTGAEISLAARMGAICDVYDALTSNRAYKRAWSPVQAITEMAGWHGQFDPDLLFTFMQSIGVFPVGMVVRLRSNRLGVVLDPGRRASTARVLAFYSIARNSAIAPEAIILADGAYGDAVVAKADPAHWGAAASEAAALYVPSNRAAA</sequence>